<keyword evidence="1" id="KW-0449">Lipoprotein</keyword>
<dbReference type="InterPro" id="IPR011990">
    <property type="entry name" value="TPR-like_helical_dom_sf"/>
</dbReference>
<dbReference type="SUPFAM" id="SSF48452">
    <property type="entry name" value="TPR-like"/>
    <property type="match status" value="1"/>
</dbReference>
<reference evidence="2" key="1">
    <citation type="journal article" date="2019" name="Int. J. Syst. Evol. Microbiol.">
        <title>The Global Catalogue of Microorganisms (GCM) 10K type strain sequencing project: providing services to taxonomists for standard genome sequencing and annotation.</title>
        <authorList>
            <consortium name="The Broad Institute Genomics Platform"/>
            <consortium name="The Broad Institute Genome Sequencing Center for Infectious Disease"/>
            <person name="Wu L."/>
            <person name="Ma J."/>
        </authorList>
    </citation>
    <scope>NUCLEOTIDE SEQUENCE [LARGE SCALE GENOMIC DNA]</scope>
    <source>
        <strain evidence="2">JCM 31920</strain>
    </source>
</reference>
<comment type="caution">
    <text evidence="1">The sequence shown here is derived from an EMBL/GenBank/DDBJ whole genome shotgun (WGS) entry which is preliminary data.</text>
</comment>
<name>A0ABP8M752_9BACT</name>
<dbReference type="Proteomes" id="UP001501508">
    <property type="component" value="Unassembled WGS sequence"/>
</dbReference>
<dbReference type="Gene3D" id="1.25.40.390">
    <property type="match status" value="1"/>
</dbReference>
<proteinExistence type="predicted"/>
<dbReference type="RefSeq" id="WP_345031747.1">
    <property type="nucleotide sequence ID" value="NZ_BAABEY010000033.1"/>
</dbReference>
<evidence type="ECO:0000313" key="2">
    <source>
        <dbReference type="Proteomes" id="UP001501508"/>
    </source>
</evidence>
<dbReference type="EMBL" id="BAABEY010000033">
    <property type="protein sequence ID" value="GAA4444977.1"/>
    <property type="molecule type" value="Genomic_DNA"/>
</dbReference>
<sequence length="527" mass="59312">MEKKLFKYTGAALVSAVMLSGCSDFSKSLTELNKNPNAYEQVVPGYLFANSQLVGVAYNFTDGADGQHFILAQAMQQFATHSEVRGTGDKYFNESMARSHWAIYNEALFDNERVIRAVRDDPQQVNLLAAARIWKVYMFHIVTDIHGDVPYTEALKSLDGNLKPKYDRQEDIYIDMFKELEGAIGSFNPSLPTYGPSDLFYGGDINKWKKFGYSLMLRLGMRLTEVRPDLAETWVKKAIDGGPILNDDEIARVLYQDGQVLHSRNPKATDLLIQDYQNPQNGVSNTQGGKYAKTFIDHLKATGDPRLNVISVVWVKDPKGTGFVYDTSTVIQKGMPNGVLFGEPSDFGTYSEPHPNTILSYASPVLTFTNAETYLLLAEAAIRGWNAKGDAKTSYENAVRAAMRQWALFGPDGVISSAKIEAYLKRNPFREAGTFQEKLEQIGTQKWVSLLLDNYEIFANWRRTDYPKLKPTNYPGNITGGTIPRRMIIPDSELMLNEDNFTEALNRQNVGNLMTSTVWWDPKFPKK</sequence>
<organism evidence="1 2">
    <name type="scientific">Ravibacter arvi</name>
    <dbReference type="NCBI Taxonomy" id="2051041"/>
    <lineage>
        <taxon>Bacteria</taxon>
        <taxon>Pseudomonadati</taxon>
        <taxon>Bacteroidota</taxon>
        <taxon>Cytophagia</taxon>
        <taxon>Cytophagales</taxon>
        <taxon>Spirosomataceae</taxon>
        <taxon>Ravibacter</taxon>
    </lineage>
</organism>
<gene>
    <name evidence="1" type="ORF">GCM10023091_35910</name>
</gene>
<accession>A0ABP8M752</accession>
<dbReference type="PROSITE" id="PS51257">
    <property type="entry name" value="PROKAR_LIPOPROTEIN"/>
    <property type="match status" value="1"/>
</dbReference>
<dbReference type="InterPro" id="IPR041662">
    <property type="entry name" value="SusD-like_2"/>
</dbReference>
<keyword evidence="2" id="KW-1185">Reference proteome</keyword>
<evidence type="ECO:0000313" key="1">
    <source>
        <dbReference type="EMBL" id="GAA4444977.1"/>
    </source>
</evidence>
<dbReference type="Pfam" id="PF12771">
    <property type="entry name" value="SusD-like_2"/>
    <property type="match status" value="1"/>
</dbReference>
<protein>
    <submittedName>
        <fullName evidence="1">SusD/RagB family nutrient-binding outer membrane lipoprotein</fullName>
    </submittedName>
</protein>